<dbReference type="InterPro" id="IPR050870">
    <property type="entry name" value="FAST_kinase"/>
</dbReference>
<dbReference type="Pfam" id="PF08373">
    <property type="entry name" value="RAP"/>
    <property type="match status" value="1"/>
</dbReference>
<dbReference type="PROSITE" id="PS51286">
    <property type="entry name" value="RAP"/>
    <property type="match status" value="1"/>
</dbReference>
<protein>
    <recommendedName>
        <fullName evidence="2">RAP domain-containing protein</fullName>
    </recommendedName>
</protein>
<dbReference type="PANTHER" id="PTHR21228">
    <property type="entry name" value="FAST LEU-RICH DOMAIN-CONTAINING"/>
    <property type="match status" value="1"/>
</dbReference>
<dbReference type="PANTHER" id="PTHR21228:SF40">
    <property type="entry name" value="LD45607P"/>
    <property type="match status" value="1"/>
</dbReference>
<evidence type="ECO:0000313" key="3">
    <source>
        <dbReference type="EMBL" id="CAD9017048.1"/>
    </source>
</evidence>
<organism evidence="3">
    <name type="scientific">Eutreptiella gymnastica</name>
    <dbReference type="NCBI Taxonomy" id="73025"/>
    <lineage>
        <taxon>Eukaryota</taxon>
        <taxon>Discoba</taxon>
        <taxon>Euglenozoa</taxon>
        <taxon>Euglenida</taxon>
        <taxon>Spirocuta</taxon>
        <taxon>Euglenophyceae</taxon>
        <taxon>Eutreptiales</taxon>
        <taxon>Eutreptiaceae</taxon>
        <taxon>Eutreptiella</taxon>
    </lineage>
</organism>
<gene>
    <name evidence="3" type="ORF">EGYM00392_LOCUS28157</name>
</gene>
<dbReference type="GO" id="GO:0044528">
    <property type="term" value="P:regulation of mitochondrial mRNA stability"/>
    <property type="evidence" value="ECO:0007669"/>
    <property type="project" value="TreeGrafter"/>
</dbReference>
<dbReference type="GO" id="GO:0005759">
    <property type="term" value="C:mitochondrial matrix"/>
    <property type="evidence" value="ECO:0007669"/>
    <property type="project" value="TreeGrafter"/>
</dbReference>
<reference evidence="3" key="1">
    <citation type="submission" date="2021-01" db="EMBL/GenBank/DDBJ databases">
        <authorList>
            <person name="Corre E."/>
            <person name="Pelletier E."/>
            <person name="Niang G."/>
            <person name="Scheremetjew M."/>
            <person name="Finn R."/>
            <person name="Kale V."/>
            <person name="Holt S."/>
            <person name="Cochrane G."/>
            <person name="Meng A."/>
            <person name="Brown T."/>
            <person name="Cohen L."/>
        </authorList>
    </citation>
    <scope>NUCLEOTIDE SEQUENCE</scope>
    <source>
        <strain evidence="3">NIES-381</strain>
    </source>
</reference>
<feature type="domain" description="RAP" evidence="2">
    <location>
        <begin position="740"/>
        <end position="800"/>
    </location>
</feature>
<feature type="region of interest" description="Disordered" evidence="1">
    <location>
        <begin position="1"/>
        <end position="49"/>
    </location>
</feature>
<evidence type="ECO:0000259" key="2">
    <source>
        <dbReference type="PROSITE" id="PS51286"/>
    </source>
</evidence>
<dbReference type="GO" id="GO:0000963">
    <property type="term" value="P:mitochondrial RNA processing"/>
    <property type="evidence" value="ECO:0007669"/>
    <property type="project" value="TreeGrafter"/>
</dbReference>
<dbReference type="GO" id="GO:0035770">
    <property type="term" value="C:ribonucleoprotein granule"/>
    <property type="evidence" value="ECO:0007669"/>
    <property type="project" value="TreeGrafter"/>
</dbReference>
<dbReference type="SMART" id="SM00952">
    <property type="entry name" value="RAP"/>
    <property type="match status" value="1"/>
</dbReference>
<dbReference type="InterPro" id="IPR013584">
    <property type="entry name" value="RAP"/>
</dbReference>
<proteinExistence type="predicted"/>
<dbReference type="AlphaFoldDB" id="A0A7S1IMK2"/>
<dbReference type="GO" id="GO:0003723">
    <property type="term" value="F:RNA binding"/>
    <property type="evidence" value="ECO:0007669"/>
    <property type="project" value="TreeGrafter"/>
</dbReference>
<name>A0A7S1IMK2_9EUGL</name>
<evidence type="ECO:0000256" key="1">
    <source>
        <dbReference type="SAM" id="MobiDB-lite"/>
    </source>
</evidence>
<sequence length="811" mass="88731">MVHGAHWNSGGSDPPSPPPQRSPSSDDAWGPSWPLKLPVASEGGQPRVHDHGLSWLPEYDWGDTNRGNVALKKPQKVVEDKPAEMGLLLDGYIPQLERHANDPDIVAELLEGFLYACLVASPEDLSPITEQFPRLFTALKPSIGALSMGQVGKIVPLLDLLAEKEPRFRSRLATALGLEFMHSLADRCAQPEVRSKMTASMGSQLLATYGNLGICPLGLVQAISDRFLHSRLIAQLQGKEVAQMARGLAKMHVLDAPLMNALAERTYKGGAGVSRPAITQFTSGDVVDMAWAVATLGVTDEGLMNSLSQRFLLESFAVRLHPRELTRLAWAYGQLGNRNGLLMRTIAEALQGNLLAAPAQDLAALAWSYAVLGIRLPSLMESIAKQFASRPELAAKLGAQGISSLAWSFATLKVSSPELLDTLGSQAAKEEVLAAFNPLAIVNIAWALAATGTRNERLMTGLAEKMVKDKILTTYSQQELVNLLWSFATLGVKHRRMMDGIGERVRSEGLVAAFTAQELADTAWAFGSLAIRDDALMAAIAKRLDDEHLIQSFGPRELSNLIWAFASLGVPVPETLLAGVARQTESEEFMDRFNARQLTKVAWALAVANSKNDASLSTLLFRILSRAVGTLNPEVCPLVVGEFDEHSLLGFLEVYQTTIHVQQYSAELSSSAKLLEKLGNFMTQCKAVFVAASQKATKQSHLHLEVSVSLLEMLVPFQEEAVLEDAAFYSVDIKLLDRPTVIEVEEPSQFVQTKSGYRPSGFTLLKHKQLEAFGYEVISVPFFEWNELKGPEEQRRYLSRRLAPLAPMPNL</sequence>
<dbReference type="InterPro" id="IPR058917">
    <property type="entry name" value="RESC6_dom"/>
</dbReference>
<accession>A0A7S1IMK2</accession>
<dbReference type="Pfam" id="PF26188">
    <property type="entry name" value="RESC6"/>
    <property type="match status" value="1"/>
</dbReference>
<dbReference type="EMBL" id="HBGA01075479">
    <property type="protein sequence ID" value="CAD9017048.1"/>
    <property type="molecule type" value="Transcribed_RNA"/>
</dbReference>